<dbReference type="InterPro" id="IPR011008">
    <property type="entry name" value="Dimeric_a/b-barrel"/>
</dbReference>
<dbReference type="EMBL" id="NOXT01000125">
    <property type="protein sequence ID" value="OYQ24289.1"/>
    <property type="molecule type" value="Genomic_DNA"/>
</dbReference>
<dbReference type="SUPFAM" id="SSF54909">
    <property type="entry name" value="Dimeric alpha+beta barrel"/>
    <property type="match status" value="1"/>
</dbReference>
<proteinExistence type="predicted"/>
<comment type="caution">
    <text evidence="4">The sequence shown here is derived from an EMBL/GenBank/DDBJ whole genome shotgun (WGS) entry which is preliminary data.</text>
</comment>
<evidence type="ECO:0000256" key="1">
    <source>
        <dbReference type="ARBA" id="ARBA00022617"/>
    </source>
</evidence>
<dbReference type="GO" id="GO:0046872">
    <property type="term" value="F:metal ion binding"/>
    <property type="evidence" value="ECO:0007669"/>
    <property type="project" value="UniProtKB-KW"/>
</dbReference>
<keyword evidence="5" id="KW-1185">Reference proteome</keyword>
<keyword evidence="2" id="KW-0479">Metal-binding</keyword>
<sequence length="180" mass="20058">MQQPASPTVFSGGDLGAWSVLSHQTLNGPAIPKFARLAITPAATAPAGARWQARGVNSNLRYTSQQEQRELSGHAAPSDRGDRCAVLIPMSKCAAWWGMAQDQRLAIYARSRHMRIGMSVLPEVARTLYHGRDLGEPFDFITWFEFDEVAEAAFDVMLARLRASEEWDYVCAETMIRLRC</sequence>
<evidence type="ECO:0000313" key="4">
    <source>
        <dbReference type="EMBL" id="OYQ24289.1"/>
    </source>
</evidence>
<name>A0A255Y4Z3_9SPHN</name>
<dbReference type="Pfam" id="PF06778">
    <property type="entry name" value="Chlor_dismutase"/>
    <property type="match status" value="1"/>
</dbReference>
<reference evidence="4 5" key="1">
    <citation type="submission" date="2017-07" db="EMBL/GenBank/DDBJ databases">
        <title>Sandarakinorhabdus cyanobacteriorum sp. nov., a novel bacterium isolated from cyanobacterial aggregates in a eutrophic lake.</title>
        <authorList>
            <person name="Cai H."/>
        </authorList>
    </citation>
    <scope>NUCLEOTIDE SEQUENCE [LARGE SCALE GENOMIC DNA]</scope>
    <source>
        <strain evidence="4 5">TH057</strain>
    </source>
</reference>
<dbReference type="OrthoDB" id="9782564at2"/>
<keyword evidence="3" id="KW-0408">Iron</keyword>
<evidence type="ECO:0000256" key="3">
    <source>
        <dbReference type="ARBA" id="ARBA00023004"/>
    </source>
</evidence>
<dbReference type="AlphaFoldDB" id="A0A255Y4Z3"/>
<dbReference type="Gene3D" id="3.30.70.3420">
    <property type="match status" value="1"/>
</dbReference>
<dbReference type="Proteomes" id="UP000216991">
    <property type="component" value="Unassembled WGS sequence"/>
</dbReference>
<evidence type="ECO:0000313" key="5">
    <source>
        <dbReference type="Proteomes" id="UP000216991"/>
    </source>
</evidence>
<organism evidence="4 5">
    <name type="scientific">Sandarakinorhabdus cyanobacteriorum</name>
    <dbReference type="NCBI Taxonomy" id="1981098"/>
    <lineage>
        <taxon>Bacteria</taxon>
        <taxon>Pseudomonadati</taxon>
        <taxon>Pseudomonadota</taxon>
        <taxon>Alphaproteobacteria</taxon>
        <taxon>Sphingomonadales</taxon>
        <taxon>Sphingosinicellaceae</taxon>
        <taxon>Sandarakinorhabdus</taxon>
    </lineage>
</organism>
<protein>
    <submittedName>
        <fullName evidence="4">Chlorite dismutase</fullName>
    </submittedName>
</protein>
<dbReference type="InterPro" id="IPR010644">
    <property type="entry name" value="ChdC/CLD"/>
</dbReference>
<dbReference type="GO" id="GO:0016491">
    <property type="term" value="F:oxidoreductase activity"/>
    <property type="evidence" value="ECO:0007669"/>
    <property type="project" value="InterPro"/>
</dbReference>
<dbReference type="GO" id="GO:0020037">
    <property type="term" value="F:heme binding"/>
    <property type="evidence" value="ECO:0007669"/>
    <property type="project" value="InterPro"/>
</dbReference>
<accession>A0A255Y4Z3</accession>
<evidence type="ECO:0000256" key="2">
    <source>
        <dbReference type="ARBA" id="ARBA00022723"/>
    </source>
</evidence>
<gene>
    <name evidence="4" type="ORF">CHU93_15720</name>
</gene>
<dbReference type="RefSeq" id="WP_094475098.1">
    <property type="nucleotide sequence ID" value="NZ_NOXT01000125.1"/>
</dbReference>
<keyword evidence="1" id="KW-0349">Heme</keyword>